<keyword evidence="1" id="KW-0732">Signal</keyword>
<organism evidence="2 3">
    <name type="scientific">Lachnospira eligens</name>
    <dbReference type="NCBI Taxonomy" id="39485"/>
    <lineage>
        <taxon>Bacteria</taxon>
        <taxon>Bacillati</taxon>
        <taxon>Bacillota</taxon>
        <taxon>Clostridia</taxon>
        <taxon>Lachnospirales</taxon>
        <taxon>Lachnospiraceae</taxon>
        <taxon>Lachnospira</taxon>
    </lineage>
</organism>
<feature type="signal peptide" evidence="1">
    <location>
        <begin position="1"/>
        <end position="19"/>
    </location>
</feature>
<reference evidence="2 3" key="1">
    <citation type="submission" date="2018-08" db="EMBL/GenBank/DDBJ databases">
        <title>A genome reference for cultivated species of the human gut microbiota.</title>
        <authorList>
            <person name="Zou Y."/>
            <person name="Xue W."/>
            <person name="Luo G."/>
        </authorList>
    </citation>
    <scope>NUCLEOTIDE SEQUENCE [LARGE SCALE GENOMIC DNA]</scope>
    <source>
        <strain evidence="2 3">AF36-7BH</strain>
    </source>
</reference>
<proteinExistence type="predicted"/>
<evidence type="ECO:0000313" key="2">
    <source>
        <dbReference type="EMBL" id="RHL68743.1"/>
    </source>
</evidence>
<evidence type="ECO:0000313" key="3">
    <source>
        <dbReference type="Proteomes" id="UP000285201"/>
    </source>
</evidence>
<comment type="caution">
    <text evidence="2">The sequence shown here is derived from an EMBL/GenBank/DDBJ whole genome shotgun (WGS) entry which is preliminary data.</text>
</comment>
<protein>
    <recommendedName>
        <fullName evidence="4">Lipocalin-like domain-containing protein</fullName>
    </recommendedName>
</protein>
<gene>
    <name evidence="2" type="ORF">DW007_07980</name>
</gene>
<dbReference type="EMBL" id="QROY01000005">
    <property type="protein sequence ID" value="RHL68743.1"/>
    <property type="molecule type" value="Genomic_DNA"/>
</dbReference>
<dbReference type="AlphaFoldDB" id="A0A415MBX8"/>
<sequence>MKKKIVLVLALMMLAGLVACGGKSGTQQNVKQQNALVGRWELVDVQTEYNRSAYYIGEKFELFSDGTGISSAGYEKKWIAENGRLKMGDDVCSYKISGNKLILTDDDGTIETYQRVQQ</sequence>
<dbReference type="Proteomes" id="UP000285201">
    <property type="component" value="Unassembled WGS sequence"/>
</dbReference>
<name>A0A415MBX8_9FIRM</name>
<evidence type="ECO:0008006" key="4">
    <source>
        <dbReference type="Google" id="ProtNLM"/>
    </source>
</evidence>
<dbReference type="PROSITE" id="PS51257">
    <property type="entry name" value="PROKAR_LIPOPROTEIN"/>
    <property type="match status" value="1"/>
</dbReference>
<feature type="chain" id="PRO_5038623842" description="Lipocalin-like domain-containing protein" evidence="1">
    <location>
        <begin position="20"/>
        <end position="118"/>
    </location>
</feature>
<evidence type="ECO:0000256" key="1">
    <source>
        <dbReference type="SAM" id="SignalP"/>
    </source>
</evidence>
<dbReference type="RefSeq" id="WP_118370613.1">
    <property type="nucleotide sequence ID" value="NZ_DAWEPM010000013.1"/>
</dbReference>
<accession>A0A415MBX8</accession>